<evidence type="ECO:0000313" key="2">
    <source>
        <dbReference type="Proteomes" id="UP000197007"/>
    </source>
</evidence>
<keyword evidence="2" id="KW-1185">Reference proteome</keyword>
<dbReference type="RefSeq" id="WP_088593491.1">
    <property type="nucleotide sequence ID" value="NZ_CP022022.1"/>
</dbReference>
<accession>A0A1Z4BM37</accession>
<sequence length="123" mass="14096">MLGTTDNIEAHHIIPWQICEDNEIIRIAALDGFHPNMLQNGIGLEKYTKLIGKGIHGNHPAYDKYVKTQLDRFNKIGLTPEQANKFLQEELIPDLKKRIIEAKNSGMNLNEYFKNINKKIGIK</sequence>
<dbReference type="EMBL" id="CP022022">
    <property type="protein sequence ID" value="ASF42327.1"/>
    <property type="molecule type" value="Genomic_DNA"/>
</dbReference>
<dbReference type="InterPro" id="IPR032871">
    <property type="entry name" value="AHH_dom_containing"/>
</dbReference>
<dbReference type="Proteomes" id="UP000197007">
    <property type="component" value="Chromosome"/>
</dbReference>
<gene>
    <name evidence="1" type="ORF">CBG49_04085</name>
</gene>
<protein>
    <submittedName>
        <fullName evidence="1">Uncharacterized protein</fullName>
    </submittedName>
</protein>
<dbReference type="KEGG" id="capn:CBG49_04085"/>
<evidence type="ECO:0000313" key="1">
    <source>
        <dbReference type="EMBL" id="ASF42327.1"/>
    </source>
</evidence>
<organism evidence="1 2">
    <name type="scientific">Capnocytophaga endodontalis</name>
    <dbReference type="NCBI Taxonomy" id="2708117"/>
    <lineage>
        <taxon>Bacteria</taxon>
        <taxon>Pseudomonadati</taxon>
        <taxon>Bacteroidota</taxon>
        <taxon>Flavobacteriia</taxon>
        <taxon>Flavobacteriales</taxon>
        <taxon>Flavobacteriaceae</taxon>
        <taxon>Capnocytophaga</taxon>
    </lineage>
</organism>
<name>A0A1Z4BM37_9FLAO</name>
<dbReference type="Pfam" id="PF14412">
    <property type="entry name" value="AHH"/>
    <property type="match status" value="1"/>
</dbReference>
<dbReference type="AlphaFoldDB" id="A0A1Z4BM37"/>
<reference evidence="2" key="1">
    <citation type="submission" date="2017-06" db="EMBL/GenBank/DDBJ databases">
        <title>Complete genome sequence of Capnocytophaga sp. KCOM 1579 (=ChDC OS43) isolated from a human refractory periapical abscess lesion.</title>
        <authorList>
            <person name="Kook J.-K."/>
            <person name="Park S.-N."/>
            <person name="Lim Y.K."/>
            <person name="Roh H."/>
        </authorList>
    </citation>
    <scope>NUCLEOTIDE SEQUENCE [LARGE SCALE GENOMIC DNA]</scope>
    <source>
        <strain evidence="2">ChDC OS43</strain>
    </source>
</reference>
<proteinExistence type="predicted"/>